<dbReference type="AlphaFoldDB" id="A0A9J7MK20"/>
<keyword evidence="2" id="KW-0732">Signal</keyword>
<dbReference type="OrthoDB" id="10032690at2759"/>
<organism evidence="3 4">
    <name type="scientific">Branchiostoma floridae</name>
    <name type="common">Florida lancelet</name>
    <name type="synonym">Amphioxus</name>
    <dbReference type="NCBI Taxonomy" id="7739"/>
    <lineage>
        <taxon>Eukaryota</taxon>
        <taxon>Metazoa</taxon>
        <taxon>Chordata</taxon>
        <taxon>Cephalochordata</taxon>
        <taxon>Leptocardii</taxon>
        <taxon>Amphioxiformes</taxon>
        <taxon>Branchiostomatidae</taxon>
        <taxon>Branchiostoma</taxon>
    </lineage>
</organism>
<evidence type="ECO:0000313" key="5">
    <source>
        <dbReference type="RefSeq" id="XP_035669817.1"/>
    </source>
</evidence>
<feature type="compositionally biased region" description="Polar residues" evidence="1">
    <location>
        <begin position="287"/>
        <end position="297"/>
    </location>
</feature>
<dbReference type="Proteomes" id="UP000001554">
    <property type="component" value="Chromosome 3"/>
</dbReference>
<reference evidence="4 5" key="2">
    <citation type="submission" date="2025-04" db="UniProtKB">
        <authorList>
            <consortium name="RefSeq"/>
        </authorList>
    </citation>
    <scope>IDENTIFICATION</scope>
    <source>
        <strain evidence="4 5">S238N-H82</strain>
        <tissue evidence="4 5">Testes</tissue>
    </source>
</reference>
<feature type="compositionally biased region" description="Gly residues" evidence="1">
    <location>
        <begin position="348"/>
        <end position="358"/>
    </location>
</feature>
<feature type="compositionally biased region" description="Polar residues" evidence="1">
    <location>
        <begin position="146"/>
        <end position="168"/>
    </location>
</feature>
<feature type="compositionally biased region" description="Basic and acidic residues" evidence="1">
    <location>
        <begin position="448"/>
        <end position="463"/>
    </location>
</feature>
<feature type="chain" id="PRO_5044699040" evidence="2">
    <location>
        <begin position="24"/>
        <end position="463"/>
    </location>
</feature>
<evidence type="ECO:0000256" key="2">
    <source>
        <dbReference type="SAM" id="SignalP"/>
    </source>
</evidence>
<feature type="region of interest" description="Disordered" evidence="1">
    <location>
        <begin position="334"/>
        <end position="368"/>
    </location>
</feature>
<feature type="region of interest" description="Disordered" evidence="1">
    <location>
        <begin position="411"/>
        <end position="463"/>
    </location>
</feature>
<keyword evidence="3" id="KW-1185">Reference proteome</keyword>
<dbReference type="RefSeq" id="XP_035669817.1">
    <property type="nucleotide sequence ID" value="XM_035813924.1"/>
</dbReference>
<dbReference type="RefSeq" id="XP_035669816.1">
    <property type="nucleotide sequence ID" value="XM_035813923.1"/>
</dbReference>
<dbReference type="GeneID" id="118411565"/>
<proteinExistence type="predicted"/>
<dbReference type="OMA" id="HVEPNRG"/>
<feature type="signal peptide" evidence="2">
    <location>
        <begin position="1"/>
        <end position="23"/>
    </location>
</feature>
<protein>
    <submittedName>
        <fullName evidence="4 5">Uncharacterized protein LOC118411565 isoform X1</fullName>
    </submittedName>
</protein>
<name>A0A9J7MK20_BRAFL</name>
<accession>A0A9J7MK20</accession>
<evidence type="ECO:0000256" key="1">
    <source>
        <dbReference type="SAM" id="MobiDB-lite"/>
    </source>
</evidence>
<dbReference type="KEGG" id="bfo:118411565"/>
<feature type="region of interest" description="Disordered" evidence="1">
    <location>
        <begin position="236"/>
        <end position="317"/>
    </location>
</feature>
<evidence type="ECO:0000313" key="3">
    <source>
        <dbReference type="Proteomes" id="UP000001554"/>
    </source>
</evidence>
<feature type="compositionally biased region" description="Gly residues" evidence="1">
    <location>
        <begin position="172"/>
        <end position="185"/>
    </location>
</feature>
<sequence length="463" mass="50407">MSQWPLSLVLTAFLSQQFAGCAATHRPTRSAPCLIDADCLVFQECVWDRSDYAASPTGICLGVGLRMSDLRKKKHLIRRAALKQEPANSPSVTKTIATPAVKAKTASKRFKHDTSAYMPSAFGGSNEPTRFDNQNYGRITGGRSENVFNPNQSRRPTTSQQYQGSSALSGGDKNGGLQQGTGWRYGSGPERGVQNTGPQQVRPGIIIKPSLGQGQWQPAFLRDNLGNVAAQSSPQAHLGTYGVGSNVQNERKPGGYISGPITGAQQTSQILPKEKSSTEYNHDITPSGGQTEESTSNDGDDWRSHVSTFSEDSSDEKIVLDNSKDVNFVETVPKHTEPHRGDSYNQGANGGNNAGGLSHGISQQNREKAGTDYQTRRHDVQRAQLQKFNSHGSFQPPRKAATLIHKVPVKPRTSLVKQDPRERLSSEVFDPILGEPTGVEQDGDEVDVVSKTEQTKQTNKDYF</sequence>
<feature type="compositionally biased region" description="Basic and acidic residues" evidence="1">
    <location>
        <begin position="272"/>
        <end position="282"/>
    </location>
</feature>
<reference evidence="3" key="1">
    <citation type="journal article" date="2020" name="Nat. Ecol. Evol.">
        <title>Deeply conserved synteny resolves early events in vertebrate evolution.</title>
        <authorList>
            <person name="Simakov O."/>
            <person name="Marletaz F."/>
            <person name="Yue J.X."/>
            <person name="O'Connell B."/>
            <person name="Jenkins J."/>
            <person name="Brandt A."/>
            <person name="Calef R."/>
            <person name="Tung C.H."/>
            <person name="Huang T.K."/>
            <person name="Schmutz J."/>
            <person name="Satoh N."/>
            <person name="Yu J.K."/>
            <person name="Putnam N.H."/>
            <person name="Green R.E."/>
            <person name="Rokhsar D.S."/>
        </authorList>
    </citation>
    <scope>NUCLEOTIDE SEQUENCE [LARGE SCALE GENOMIC DNA]</scope>
    <source>
        <strain evidence="3">S238N-H82</strain>
    </source>
</reference>
<gene>
    <name evidence="4 5" type="primary">LOC118411565</name>
</gene>
<evidence type="ECO:0000313" key="4">
    <source>
        <dbReference type="RefSeq" id="XP_035669816.1"/>
    </source>
</evidence>
<feature type="compositionally biased region" description="Polar residues" evidence="1">
    <location>
        <begin position="126"/>
        <end position="137"/>
    </location>
</feature>
<feature type="region of interest" description="Disordered" evidence="1">
    <location>
        <begin position="88"/>
        <end position="204"/>
    </location>
</feature>